<dbReference type="InterPro" id="IPR037171">
    <property type="entry name" value="NagB/RpiA_transferase-like"/>
</dbReference>
<keyword evidence="5" id="KW-1185">Reference proteome</keyword>
<reference evidence="4 5" key="1">
    <citation type="submission" date="2019-03" db="EMBL/GenBank/DDBJ databases">
        <title>Genomic Encyclopedia of Type Strains, Phase IV (KMG-IV): sequencing the most valuable type-strain genomes for metagenomic binning, comparative biology and taxonomic classification.</title>
        <authorList>
            <person name="Goeker M."/>
        </authorList>
    </citation>
    <scope>NUCLEOTIDE SEQUENCE [LARGE SCALE GENOMIC DNA]</scope>
    <source>
        <strain evidence="4 5">DSM 24455</strain>
    </source>
</reference>
<dbReference type="EMBL" id="SOAZ01000007">
    <property type="protein sequence ID" value="TDT61289.1"/>
    <property type="molecule type" value="Genomic_DNA"/>
</dbReference>
<dbReference type="InterPro" id="IPR050313">
    <property type="entry name" value="Carb_Metab_HTH_regulators"/>
</dbReference>
<dbReference type="RefSeq" id="WP_133627774.1">
    <property type="nucleotide sequence ID" value="NZ_SOAZ01000007.1"/>
</dbReference>
<keyword evidence="1" id="KW-0805">Transcription regulation</keyword>
<dbReference type="Proteomes" id="UP000295325">
    <property type="component" value="Unassembled WGS sequence"/>
</dbReference>
<dbReference type="Pfam" id="PF08220">
    <property type="entry name" value="HTH_DeoR"/>
    <property type="match status" value="1"/>
</dbReference>
<dbReference type="PROSITE" id="PS51000">
    <property type="entry name" value="HTH_DEOR_2"/>
    <property type="match status" value="1"/>
</dbReference>
<dbReference type="SUPFAM" id="SSF100950">
    <property type="entry name" value="NagB/RpiA/CoA transferase-like"/>
    <property type="match status" value="1"/>
</dbReference>
<name>A0A4R7KQ68_9CLOT</name>
<proteinExistence type="predicted"/>
<dbReference type="SUPFAM" id="SSF46785">
    <property type="entry name" value="Winged helix' DNA-binding domain"/>
    <property type="match status" value="1"/>
</dbReference>
<keyword evidence="2" id="KW-0804">Transcription</keyword>
<dbReference type="SMART" id="SM00420">
    <property type="entry name" value="HTH_DEOR"/>
    <property type="match status" value="1"/>
</dbReference>
<dbReference type="PANTHER" id="PTHR30363:SF44">
    <property type="entry name" value="AGA OPERON TRANSCRIPTIONAL REPRESSOR-RELATED"/>
    <property type="match status" value="1"/>
</dbReference>
<dbReference type="SMART" id="SM01134">
    <property type="entry name" value="DeoRC"/>
    <property type="match status" value="1"/>
</dbReference>
<dbReference type="Pfam" id="PF00455">
    <property type="entry name" value="DeoRC"/>
    <property type="match status" value="1"/>
</dbReference>
<protein>
    <submittedName>
        <fullName evidence="4">DeoR family transcriptional regulator</fullName>
    </submittedName>
</protein>
<accession>A0A4R7KQ68</accession>
<dbReference type="InterPro" id="IPR036390">
    <property type="entry name" value="WH_DNA-bd_sf"/>
</dbReference>
<feature type="domain" description="HTH deoR-type" evidence="3">
    <location>
        <begin position="3"/>
        <end position="58"/>
    </location>
</feature>
<evidence type="ECO:0000313" key="4">
    <source>
        <dbReference type="EMBL" id="TDT61289.1"/>
    </source>
</evidence>
<comment type="caution">
    <text evidence="4">The sequence shown here is derived from an EMBL/GenBank/DDBJ whole genome shotgun (WGS) entry which is preliminary data.</text>
</comment>
<evidence type="ECO:0000256" key="2">
    <source>
        <dbReference type="ARBA" id="ARBA00023163"/>
    </source>
</evidence>
<dbReference type="GO" id="GO:0003700">
    <property type="term" value="F:DNA-binding transcription factor activity"/>
    <property type="evidence" value="ECO:0007669"/>
    <property type="project" value="InterPro"/>
</dbReference>
<evidence type="ECO:0000259" key="3">
    <source>
        <dbReference type="PROSITE" id="PS51000"/>
    </source>
</evidence>
<dbReference type="Gene3D" id="1.10.10.10">
    <property type="entry name" value="Winged helix-like DNA-binding domain superfamily/Winged helix DNA-binding domain"/>
    <property type="match status" value="1"/>
</dbReference>
<dbReference type="AlphaFoldDB" id="A0A4R7KQ68"/>
<dbReference type="PANTHER" id="PTHR30363">
    <property type="entry name" value="HTH-TYPE TRANSCRIPTIONAL REGULATOR SRLR-RELATED"/>
    <property type="match status" value="1"/>
</dbReference>
<organism evidence="4 5">
    <name type="scientific">Fonticella tunisiensis</name>
    <dbReference type="NCBI Taxonomy" id="1096341"/>
    <lineage>
        <taxon>Bacteria</taxon>
        <taxon>Bacillati</taxon>
        <taxon>Bacillota</taxon>
        <taxon>Clostridia</taxon>
        <taxon>Eubacteriales</taxon>
        <taxon>Clostridiaceae</taxon>
        <taxon>Fonticella</taxon>
    </lineage>
</organism>
<dbReference type="OrthoDB" id="9797223at2"/>
<sequence length="253" mass="28857">MFAEERLNQILDILKRDGRVFVKDLSARFNVSEAMIRKDLQRLEREGKLKRTYGGAILERKKAESTSIDARLIKNMDIKLKIAEKAYEQLEDMDIIFLDISSINYLIAKLVASRDKKITIVTNMVEITSLFTKNIYTSLICIGGVYNKMLGGVVGSAAIESISKHRYDKAFIGSCGVNIYDCSISNFDLEEGNTKKAIIKASKKVYLVMENEKFFFDGSYRFANLKDADFIITEDRPEEKIIEFLEKNNIGII</sequence>
<gene>
    <name evidence="4" type="ORF">EDD71_10714</name>
</gene>
<evidence type="ECO:0000256" key="1">
    <source>
        <dbReference type="ARBA" id="ARBA00023015"/>
    </source>
</evidence>
<evidence type="ECO:0000313" key="5">
    <source>
        <dbReference type="Proteomes" id="UP000295325"/>
    </source>
</evidence>
<dbReference type="InterPro" id="IPR014036">
    <property type="entry name" value="DeoR-like_C"/>
</dbReference>
<dbReference type="InterPro" id="IPR001034">
    <property type="entry name" value="DeoR_HTH"/>
</dbReference>
<dbReference type="InterPro" id="IPR036388">
    <property type="entry name" value="WH-like_DNA-bd_sf"/>
</dbReference>
<dbReference type="PRINTS" id="PR00037">
    <property type="entry name" value="HTHLACR"/>
</dbReference>